<sequence length="103" mass="10826">MAAKQTAVDAPPTPVTEGIIGMAGAVPSTVRPQQYTSRVGWEIGDVAPADAYQRLDTTGLPYGPVVHTHPRGHAQQITTAGCTITAWARQALDDADFVPATED</sequence>
<proteinExistence type="predicted"/>
<gene>
    <name evidence="1" type="ORF">AB2U05_13535</name>
</gene>
<dbReference type="AlphaFoldDB" id="A0AB39TJQ7"/>
<evidence type="ECO:0000313" key="1">
    <source>
        <dbReference type="EMBL" id="XDQ79411.1"/>
    </source>
</evidence>
<name>A0AB39TJQ7_9ACTN</name>
<reference evidence="1" key="1">
    <citation type="submission" date="2024-07" db="EMBL/GenBank/DDBJ databases">
        <authorList>
            <person name="Yu S.T."/>
        </authorList>
    </citation>
    <scope>NUCLEOTIDE SEQUENCE</scope>
    <source>
        <strain evidence="1">Y1</strain>
    </source>
</reference>
<dbReference type="RefSeq" id="WP_369183324.1">
    <property type="nucleotide sequence ID" value="NZ_CP163445.1"/>
</dbReference>
<accession>A0AB39TJQ7</accession>
<dbReference type="EMBL" id="CP163445">
    <property type="protein sequence ID" value="XDQ79411.1"/>
    <property type="molecule type" value="Genomic_DNA"/>
</dbReference>
<protein>
    <submittedName>
        <fullName evidence="1">Uncharacterized protein</fullName>
    </submittedName>
</protein>
<organism evidence="1">
    <name type="scientific">Streptomyces sp. Y1</name>
    <dbReference type="NCBI Taxonomy" id="3238634"/>
    <lineage>
        <taxon>Bacteria</taxon>
        <taxon>Bacillati</taxon>
        <taxon>Actinomycetota</taxon>
        <taxon>Actinomycetes</taxon>
        <taxon>Kitasatosporales</taxon>
        <taxon>Streptomycetaceae</taxon>
        <taxon>Streptomyces</taxon>
    </lineage>
</organism>